<keyword evidence="1" id="KW-0472">Membrane</keyword>
<comment type="caution">
    <text evidence="2">The sequence shown here is derived from an EMBL/GenBank/DDBJ whole genome shotgun (WGS) entry which is preliminary data.</text>
</comment>
<keyword evidence="1" id="KW-0812">Transmembrane</keyword>
<feature type="transmembrane region" description="Helical" evidence="1">
    <location>
        <begin position="25"/>
        <end position="51"/>
    </location>
</feature>
<evidence type="ECO:0000256" key="1">
    <source>
        <dbReference type="SAM" id="Phobius"/>
    </source>
</evidence>
<dbReference type="Proteomes" id="UP000593567">
    <property type="component" value="Unassembled WGS sequence"/>
</dbReference>
<keyword evidence="3" id="KW-1185">Reference proteome</keyword>
<accession>A0A7J7JJF3</accession>
<name>A0A7J7JJF3_BUGNE</name>
<dbReference type="AlphaFoldDB" id="A0A7J7JJF3"/>
<gene>
    <name evidence="2" type="ORF">EB796_015470</name>
</gene>
<dbReference type="EMBL" id="VXIV02002320">
    <property type="protein sequence ID" value="KAF6026225.1"/>
    <property type="molecule type" value="Genomic_DNA"/>
</dbReference>
<reference evidence="2" key="1">
    <citation type="submission" date="2020-06" db="EMBL/GenBank/DDBJ databases">
        <title>Draft genome of Bugula neritina, a colonial animal packing powerful symbionts and potential medicines.</title>
        <authorList>
            <person name="Rayko M."/>
        </authorList>
    </citation>
    <scope>NUCLEOTIDE SEQUENCE [LARGE SCALE GENOMIC DNA]</scope>
    <source>
        <strain evidence="2">Kwan_BN1</strain>
    </source>
</reference>
<keyword evidence="1" id="KW-1133">Transmembrane helix</keyword>
<proteinExistence type="predicted"/>
<evidence type="ECO:0000313" key="3">
    <source>
        <dbReference type="Proteomes" id="UP000593567"/>
    </source>
</evidence>
<organism evidence="2 3">
    <name type="scientific">Bugula neritina</name>
    <name type="common">Brown bryozoan</name>
    <name type="synonym">Sertularia neritina</name>
    <dbReference type="NCBI Taxonomy" id="10212"/>
    <lineage>
        <taxon>Eukaryota</taxon>
        <taxon>Metazoa</taxon>
        <taxon>Spiralia</taxon>
        <taxon>Lophotrochozoa</taxon>
        <taxon>Bryozoa</taxon>
        <taxon>Gymnolaemata</taxon>
        <taxon>Cheilostomatida</taxon>
        <taxon>Flustrina</taxon>
        <taxon>Buguloidea</taxon>
        <taxon>Bugulidae</taxon>
        <taxon>Bugula</taxon>
    </lineage>
</organism>
<sequence>MNSTATPNFPNVYFTAVDTEGTIDYLAPLIAILLATLLAIVTLFSCVLCTCSIRDSKREKIVAQKADPMSHQLTEDLAMYDMMSVTATPSDFEKE</sequence>
<evidence type="ECO:0000313" key="2">
    <source>
        <dbReference type="EMBL" id="KAF6026225.1"/>
    </source>
</evidence>
<protein>
    <submittedName>
        <fullName evidence="2">Uncharacterized protein</fullName>
    </submittedName>
</protein>